<dbReference type="Proteomes" id="UP000827284">
    <property type="component" value="Unassembled WGS sequence"/>
</dbReference>
<keyword evidence="6" id="KW-0560">Oxidoreductase</keyword>
<accession>A0A9P3HA77</accession>
<dbReference type="Pfam" id="PF21895">
    <property type="entry name" value="MTHFR_C"/>
    <property type="match status" value="3"/>
</dbReference>
<dbReference type="GO" id="GO:0009086">
    <property type="term" value="P:methionine biosynthetic process"/>
    <property type="evidence" value="ECO:0007669"/>
    <property type="project" value="TreeGrafter"/>
</dbReference>
<comment type="caution">
    <text evidence="10">The sequence shown here is derived from an EMBL/GenBank/DDBJ whole genome shotgun (WGS) entry which is preliminary data.</text>
</comment>
<feature type="region of interest" description="Disordered" evidence="8">
    <location>
        <begin position="247"/>
        <end position="269"/>
    </location>
</feature>
<evidence type="ECO:0000256" key="7">
    <source>
        <dbReference type="RuleBase" id="RU004254"/>
    </source>
</evidence>
<reference evidence="10" key="1">
    <citation type="submission" date="2021-11" db="EMBL/GenBank/DDBJ databases">
        <authorList>
            <person name="Herlambang A."/>
            <person name="Guo Y."/>
            <person name="Takashima Y."/>
            <person name="Nishizawa T."/>
        </authorList>
    </citation>
    <scope>NUCLEOTIDE SEQUENCE</scope>
    <source>
        <strain evidence="10">E1425</strain>
    </source>
</reference>
<evidence type="ECO:0000313" key="10">
    <source>
        <dbReference type="EMBL" id="GJJ72633.1"/>
    </source>
</evidence>
<keyword evidence="11" id="KW-1185">Reference proteome</keyword>
<dbReference type="GO" id="GO:0004489">
    <property type="term" value="F:methylenetetrahydrofolate reductase [NAD(P)H] activity"/>
    <property type="evidence" value="ECO:0007669"/>
    <property type="project" value="InterPro"/>
</dbReference>
<dbReference type="CDD" id="cd00537">
    <property type="entry name" value="MTHFR"/>
    <property type="match status" value="1"/>
</dbReference>
<name>A0A9P3HA77_9FUNG</name>
<evidence type="ECO:0000313" key="11">
    <source>
        <dbReference type="Proteomes" id="UP000827284"/>
    </source>
</evidence>
<dbReference type="AlphaFoldDB" id="A0A9P3HA77"/>
<dbReference type="InterPro" id="IPR029041">
    <property type="entry name" value="FAD-linked_oxidoreductase-like"/>
</dbReference>
<evidence type="ECO:0000256" key="4">
    <source>
        <dbReference type="ARBA" id="ARBA00022630"/>
    </source>
</evidence>
<sequence>MEVVSHAQKVYGVETCLHLICTNNPTDKIDQALKEARACGNQNILALRGDPAQGQKDWVPCAGGLCFASDLVKHIRQTHGDYFGIGVAGYPEAHPESTCSDQDLKFLKAKIDAGADFIVTQLFFDVPLFLNWVQKCRAIGIDCPILPGLMPIQSYGGFVKNTAGLSVPSWIRDGVEAVKHDDQAVREFGVEVGIHMTKELIADGVPGIHFYTFNLEKSTRLILEGADLLSSTSTSFELSHTQQEHPSSIAVSAGPKGSNLGPQKKCRPWRYSFDPRRRSETVRPIFWNNKPKSYISRTESWAHFPSVALPVSLSVTAQATDKEEEEQRKPCWSPRPRSDSGSYIGQHASPFFNSPPSLPPSSSPSLSPSPSSSTISLPLSSTSVSTCPSITAEPNFSSFLPYGGLDCYGTGLKYSTSQEADANWGVIKTPKDLQSVFARYCRGETLTLPWCDQGLSLPPLGPTDSPSADNSYLRERLSELASLGGYLPVNAQPALEAVKSEDKVFGWGPKGGEVYQKDYLELFISPDRLDTLIRGIQCHNGSSRTEDGKDPITFGALNQAGELYTNMSEEDSTNILNWGIFPTLGPESSANIESVKDRDPTARSTRTDVATVIDLQSFKAWKDEAFCLWDQWSKCYPDGSDSRQVLEEVGQHWYLMFFFRNAHGQDSERGGLLDLFEEECQ</sequence>
<comment type="pathway">
    <text evidence="2 7">One-carbon metabolism; tetrahydrofolate interconversion.</text>
</comment>
<dbReference type="EMBL" id="BQFW01000007">
    <property type="protein sequence ID" value="GJJ72633.1"/>
    <property type="molecule type" value="Genomic_DNA"/>
</dbReference>
<dbReference type="InterPro" id="IPR053806">
    <property type="entry name" value="MTHFR_C"/>
</dbReference>
<dbReference type="SUPFAM" id="SSF51730">
    <property type="entry name" value="FAD-linked oxidoreductase"/>
    <property type="match status" value="1"/>
</dbReference>
<dbReference type="GO" id="GO:0071949">
    <property type="term" value="F:FAD binding"/>
    <property type="evidence" value="ECO:0007669"/>
    <property type="project" value="TreeGrafter"/>
</dbReference>
<evidence type="ECO:0000259" key="9">
    <source>
        <dbReference type="Pfam" id="PF21895"/>
    </source>
</evidence>
<gene>
    <name evidence="10" type="ORF">EMPS_04991</name>
</gene>
<reference evidence="10" key="2">
    <citation type="journal article" date="2022" name="Microbiol. Resour. Announc.">
        <title>Whole-Genome Sequence of Entomortierella parvispora E1425, a Mucoromycotan Fungus Associated with Burkholderiaceae-Related Endosymbiotic Bacteria.</title>
        <authorList>
            <person name="Herlambang A."/>
            <person name="Guo Y."/>
            <person name="Takashima Y."/>
            <person name="Narisawa K."/>
            <person name="Ohta H."/>
            <person name="Nishizawa T."/>
        </authorList>
    </citation>
    <scope>NUCLEOTIDE SEQUENCE</scope>
    <source>
        <strain evidence="10">E1425</strain>
    </source>
</reference>
<dbReference type="OrthoDB" id="16284at2759"/>
<evidence type="ECO:0000256" key="3">
    <source>
        <dbReference type="ARBA" id="ARBA00006743"/>
    </source>
</evidence>
<feature type="region of interest" description="Disordered" evidence="8">
    <location>
        <begin position="318"/>
        <end position="374"/>
    </location>
</feature>
<keyword evidence="4" id="KW-0285">Flavoprotein</keyword>
<dbReference type="PANTHER" id="PTHR45754">
    <property type="entry name" value="METHYLENETETRAHYDROFOLATE REDUCTASE"/>
    <property type="match status" value="1"/>
</dbReference>
<feature type="domain" description="MTHFR SAM-binding regulatory" evidence="9">
    <location>
        <begin position="610"/>
        <end position="666"/>
    </location>
</feature>
<feature type="domain" description="MTHFR SAM-binding regulatory" evidence="9">
    <location>
        <begin position="424"/>
        <end position="583"/>
    </location>
</feature>
<comment type="cofactor">
    <cofactor evidence="1">
        <name>FAD</name>
        <dbReference type="ChEBI" id="CHEBI:57692"/>
    </cofactor>
</comment>
<evidence type="ECO:0000256" key="1">
    <source>
        <dbReference type="ARBA" id="ARBA00001974"/>
    </source>
</evidence>
<evidence type="ECO:0000256" key="6">
    <source>
        <dbReference type="ARBA" id="ARBA00023002"/>
    </source>
</evidence>
<proteinExistence type="inferred from homology"/>
<comment type="similarity">
    <text evidence="3">Belongs to the methylenetetrahydrofolate reductase family.</text>
</comment>
<dbReference type="PANTHER" id="PTHR45754:SF3">
    <property type="entry name" value="METHYLENETETRAHYDROFOLATE REDUCTASE (NADPH)"/>
    <property type="match status" value="1"/>
</dbReference>
<dbReference type="GO" id="GO:0035999">
    <property type="term" value="P:tetrahydrofolate interconversion"/>
    <property type="evidence" value="ECO:0007669"/>
    <property type="project" value="TreeGrafter"/>
</dbReference>
<organism evidence="10 11">
    <name type="scientific">Entomortierella parvispora</name>
    <dbReference type="NCBI Taxonomy" id="205924"/>
    <lineage>
        <taxon>Eukaryota</taxon>
        <taxon>Fungi</taxon>
        <taxon>Fungi incertae sedis</taxon>
        <taxon>Mucoromycota</taxon>
        <taxon>Mortierellomycotina</taxon>
        <taxon>Mortierellomycetes</taxon>
        <taxon>Mortierellales</taxon>
        <taxon>Mortierellaceae</taxon>
        <taxon>Entomortierella</taxon>
    </lineage>
</organism>
<dbReference type="Pfam" id="PF02219">
    <property type="entry name" value="MTHFR"/>
    <property type="match status" value="1"/>
</dbReference>
<keyword evidence="5" id="KW-0274">FAD</keyword>
<feature type="domain" description="MTHFR SAM-binding regulatory" evidence="9">
    <location>
        <begin position="266"/>
        <end position="307"/>
    </location>
</feature>
<dbReference type="Gene3D" id="3.20.20.220">
    <property type="match status" value="1"/>
</dbReference>
<evidence type="ECO:0000256" key="2">
    <source>
        <dbReference type="ARBA" id="ARBA00004777"/>
    </source>
</evidence>
<feature type="compositionally biased region" description="Low complexity" evidence="8">
    <location>
        <begin position="363"/>
        <end position="374"/>
    </location>
</feature>
<dbReference type="InterPro" id="IPR003171">
    <property type="entry name" value="Mehydrof_redctse-like"/>
</dbReference>
<dbReference type="GO" id="GO:0005829">
    <property type="term" value="C:cytosol"/>
    <property type="evidence" value="ECO:0007669"/>
    <property type="project" value="TreeGrafter"/>
</dbReference>
<evidence type="ECO:0000256" key="8">
    <source>
        <dbReference type="SAM" id="MobiDB-lite"/>
    </source>
</evidence>
<protein>
    <submittedName>
        <fullName evidence="10">Methylenetetrahydrofolate reductase (NADPH)</fullName>
    </submittedName>
</protein>
<evidence type="ECO:0000256" key="5">
    <source>
        <dbReference type="ARBA" id="ARBA00022827"/>
    </source>
</evidence>